<organism evidence="1 2">
    <name type="scientific">Nonomuraea endophytica</name>
    <dbReference type="NCBI Taxonomy" id="714136"/>
    <lineage>
        <taxon>Bacteria</taxon>
        <taxon>Bacillati</taxon>
        <taxon>Actinomycetota</taxon>
        <taxon>Actinomycetes</taxon>
        <taxon>Streptosporangiales</taxon>
        <taxon>Streptosporangiaceae</taxon>
        <taxon>Nonomuraea</taxon>
    </lineage>
</organism>
<evidence type="ECO:0000313" key="2">
    <source>
        <dbReference type="Proteomes" id="UP000568380"/>
    </source>
</evidence>
<comment type="caution">
    <text evidence="1">The sequence shown here is derived from an EMBL/GenBank/DDBJ whole genome shotgun (WGS) entry which is preliminary data.</text>
</comment>
<dbReference type="Proteomes" id="UP000568380">
    <property type="component" value="Unassembled WGS sequence"/>
</dbReference>
<dbReference type="AlphaFoldDB" id="A0A7W8ELR1"/>
<name>A0A7W8ELR1_9ACTN</name>
<keyword evidence="2" id="KW-1185">Reference proteome</keyword>
<accession>A0A7W8ELR1</accession>
<sequence>MTEYGRALLVSSDTKGYGAGTDKRHETIQEVFVHIHEKAARAAGLNRASWLRQPAGDGELACVPQTEREPSVVDTYVRELDRALGAHNAGLDADERIRIRVAMHYGVAYPASNGLAGQAVVEVSRLVDWKPLKKLLDKNQKLNLVLILSDRVFTDVVSQGHTSYEPKEFVRVNVKEKEFSGVAWVWGPEGIAHDLAVPETPRPPAQQAEVINNLYGSVDARRATFGVGGDRR</sequence>
<evidence type="ECO:0000313" key="1">
    <source>
        <dbReference type="EMBL" id="MBB5083157.1"/>
    </source>
</evidence>
<proteinExistence type="predicted"/>
<gene>
    <name evidence="1" type="ORF">HNR40_008660</name>
</gene>
<reference evidence="1 2" key="1">
    <citation type="submission" date="2020-08" db="EMBL/GenBank/DDBJ databases">
        <title>Genomic Encyclopedia of Type Strains, Phase IV (KMG-IV): sequencing the most valuable type-strain genomes for metagenomic binning, comparative biology and taxonomic classification.</title>
        <authorList>
            <person name="Goeker M."/>
        </authorList>
    </citation>
    <scope>NUCLEOTIDE SEQUENCE [LARGE SCALE GENOMIC DNA]</scope>
    <source>
        <strain evidence="1 2">DSM 45385</strain>
    </source>
</reference>
<dbReference type="EMBL" id="JACHIN010000016">
    <property type="protein sequence ID" value="MBB5083157.1"/>
    <property type="molecule type" value="Genomic_DNA"/>
</dbReference>
<protein>
    <submittedName>
        <fullName evidence="1">Uncharacterized protein</fullName>
    </submittedName>
</protein>
<dbReference type="RefSeq" id="WP_184972008.1">
    <property type="nucleotide sequence ID" value="NZ_JACHIN010000016.1"/>
</dbReference>